<feature type="transmembrane region" description="Helical" evidence="1">
    <location>
        <begin position="223"/>
        <end position="246"/>
    </location>
</feature>
<dbReference type="AlphaFoldDB" id="A0A2K9HIG1"/>
<dbReference type="EMBL" id="CP018867">
    <property type="protein sequence ID" value="AUI71566.1"/>
    <property type="molecule type" value="Genomic_DNA"/>
</dbReference>
<feature type="transmembrane region" description="Helical" evidence="1">
    <location>
        <begin position="125"/>
        <end position="144"/>
    </location>
</feature>
<organism evidence="2 3">
    <name type="scientific">Companilactobacillus alimentarius DSM 20249</name>
    <dbReference type="NCBI Taxonomy" id="1423720"/>
    <lineage>
        <taxon>Bacteria</taxon>
        <taxon>Bacillati</taxon>
        <taxon>Bacillota</taxon>
        <taxon>Bacilli</taxon>
        <taxon>Lactobacillales</taxon>
        <taxon>Lactobacillaceae</taxon>
        <taxon>Companilactobacillus</taxon>
    </lineage>
</organism>
<dbReference type="RefSeq" id="WP_057736889.1">
    <property type="nucleotide sequence ID" value="NZ_AZDQ01000003.1"/>
</dbReference>
<feature type="transmembrane region" description="Helical" evidence="1">
    <location>
        <begin position="188"/>
        <end position="217"/>
    </location>
</feature>
<feature type="transmembrane region" description="Helical" evidence="1">
    <location>
        <begin position="364"/>
        <end position="385"/>
    </location>
</feature>
<accession>A0A2K9HIG1</accession>
<feature type="transmembrane region" description="Helical" evidence="1">
    <location>
        <begin position="12"/>
        <end position="30"/>
    </location>
</feature>
<feature type="transmembrane region" description="Helical" evidence="1">
    <location>
        <begin position="98"/>
        <end position="118"/>
    </location>
</feature>
<feature type="transmembrane region" description="Helical" evidence="1">
    <location>
        <begin position="309"/>
        <end position="328"/>
    </location>
</feature>
<evidence type="ECO:0000313" key="2">
    <source>
        <dbReference type="EMBL" id="AUI71566.1"/>
    </source>
</evidence>
<dbReference type="STRING" id="1423720.FC67_GL001000"/>
<dbReference type="KEGG" id="lali:LA20249_04945"/>
<dbReference type="OrthoDB" id="2318680at2"/>
<gene>
    <name evidence="2" type="ORF">LA20249_04945</name>
</gene>
<proteinExistence type="predicted"/>
<feature type="transmembrane region" description="Helical" evidence="1">
    <location>
        <begin position="340"/>
        <end position="358"/>
    </location>
</feature>
<sequence>MNFKEKSTRKTILIATIFFIFLLVWTLWQFHFNYMVASYDTIFHSQRIYEIRLAFLKHQLPSWVNFNTFFNTGQAINGMYPDYTLWPFVWITNFLTPIHQIIAIRSLIAGATFIVTFLSLRKRFYSQNAILMASIFALSGSVIKDLTGEMQSGTAIIMIFIFPIFFTLKEIVQSYEFKPQLIIKTALLLTIVANSHLLSAVVLGLVAGICLIIETIVHRNYFAWINLILAAILTLILCLPIIYRVITISKSGLLSPFGKGNIVSLSLWELIKKPTWDAKATISITTIILLIISILGIRKENFQRTRPWFITELILIILSTNIFPWKLFNHVPIINNFQYANWRFGIFIGVIPVLLVLLTFKKKILTPILLTMTLISFSMATFTAIHNQYFHTNKAIIVTEFTKTQIPQNKSVKLTSTGINSDKIMRSLLPDYAPSTTPLQPESDGMFLDQSIIYPLANHLGQGTQKDIALSHKSTPNSINWQLSNASKGKISLPTYAYKSLHYHVTINNHAVPWTLNKQSLFTVRIPKNLDKANIKIHWLMPKAYLISLICATILYLGLLVFLIKTNFS</sequence>
<evidence type="ECO:0000256" key="1">
    <source>
        <dbReference type="SAM" id="Phobius"/>
    </source>
</evidence>
<evidence type="ECO:0000313" key="3">
    <source>
        <dbReference type="Proteomes" id="UP000234653"/>
    </source>
</evidence>
<evidence type="ECO:0008006" key="4">
    <source>
        <dbReference type="Google" id="ProtNLM"/>
    </source>
</evidence>
<dbReference type="Proteomes" id="UP000234653">
    <property type="component" value="Chromosome"/>
</dbReference>
<feature type="transmembrane region" description="Helical" evidence="1">
    <location>
        <begin position="150"/>
        <end position="168"/>
    </location>
</feature>
<feature type="transmembrane region" description="Helical" evidence="1">
    <location>
        <begin position="544"/>
        <end position="564"/>
    </location>
</feature>
<reference evidence="2 3" key="1">
    <citation type="submission" date="2016-12" db="EMBL/GenBank/DDBJ databases">
        <title>The whole genome sequencing and assembly of Lactobacillus alimentarius DSM 20249T strain.</title>
        <authorList>
            <person name="Lee Y.-J."/>
            <person name="Yi H."/>
            <person name="Bahn Y.-S."/>
            <person name="Kim J.F."/>
            <person name="Lee D.-W."/>
        </authorList>
    </citation>
    <scope>NUCLEOTIDE SEQUENCE [LARGE SCALE GENOMIC DNA]</scope>
    <source>
        <strain evidence="2 3">DSM 20249</strain>
    </source>
</reference>
<feature type="transmembrane region" description="Helical" evidence="1">
    <location>
        <begin position="280"/>
        <end position="297"/>
    </location>
</feature>
<keyword evidence="1" id="KW-0472">Membrane</keyword>
<protein>
    <recommendedName>
        <fullName evidence="4">Membrane protein 6-pyruvoyl-tetrahydropterin synthase-related domain-containing protein</fullName>
    </recommendedName>
</protein>
<name>A0A2K9HIG1_9LACO</name>
<keyword evidence="1" id="KW-1133">Transmembrane helix</keyword>
<keyword evidence="3" id="KW-1185">Reference proteome</keyword>
<keyword evidence="1" id="KW-0812">Transmembrane</keyword>